<dbReference type="SMART" id="SM00382">
    <property type="entry name" value="AAA"/>
    <property type="match status" value="2"/>
</dbReference>
<dbReference type="NCBIfam" id="NF007739">
    <property type="entry name" value="PRK10419.1"/>
    <property type="match status" value="3"/>
</dbReference>
<dbReference type="PANTHER" id="PTHR43776:SF7">
    <property type="entry name" value="D,D-DIPEPTIDE TRANSPORT ATP-BINDING PROTEIN DDPF-RELATED"/>
    <property type="match status" value="1"/>
</dbReference>
<feature type="domain" description="ABC transporter" evidence="5">
    <location>
        <begin position="6"/>
        <end position="312"/>
    </location>
</feature>
<keyword evidence="4" id="KW-0067">ATP-binding</keyword>
<name>A0A0F5YEB1_9CYAN</name>
<dbReference type="Gene3D" id="3.40.50.300">
    <property type="entry name" value="P-loop containing nucleotide triphosphate hydrolases"/>
    <property type="match status" value="2"/>
</dbReference>
<dbReference type="Proteomes" id="UP000033607">
    <property type="component" value="Unassembled WGS sequence"/>
</dbReference>
<evidence type="ECO:0000259" key="5">
    <source>
        <dbReference type="PROSITE" id="PS50893"/>
    </source>
</evidence>
<dbReference type="CDD" id="cd03257">
    <property type="entry name" value="ABC_NikE_OppD_transporters"/>
    <property type="match status" value="2"/>
</dbReference>
<comment type="caution">
    <text evidence="6">The sequence shown here is derived from an EMBL/GenBank/DDBJ whole genome shotgun (WGS) entry which is preliminary data.</text>
</comment>
<dbReference type="Pfam" id="PF00005">
    <property type="entry name" value="ABC_tran"/>
    <property type="match status" value="2"/>
</dbReference>
<dbReference type="PATRIC" id="fig|1637645.4.peg.1604"/>
<dbReference type="RefSeq" id="WP_046279442.1">
    <property type="nucleotide sequence ID" value="NZ_LATL02000081.1"/>
</dbReference>
<evidence type="ECO:0000256" key="3">
    <source>
        <dbReference type="ARBA" id="ARBA00022741"/>
    </source>
</evidence>
<dbReference type="InterPro" id="IPR027417">
    <property type="entry name" value="P-loop_NTPase"/>
</dbReference>
<accession>A0A0F5YEB1</accession>
<keyword evidence="2" id="KW-0813">Transport</keyword>
<dbReference type="OrthoDB" id="9802264at2"/>
<dbReference type="GO" id="GO:0016740">
    <property type="term" value="F:transferase activity"/>
    <property type="evidence" value="ECO:0007669"/>
    <property type="project" value="UniProtKB-KW"/>
</dbReference>
<dbReference type="PROSITE" id="PS50893">
    <property type="entry name" value="ABC_TRANSPORTER_2"/>
    <property type="match status" value="2"/>
</dbReference>
<evidence type="ECO:0000256" key="2">
    <source>
        <dbReference type="ARBA" id="ARBA00022448"/>
    </source>
</evidence>
<dbReference type="InterPro" id="IPR013563">
    <property type="entry name" value="Oligopep_ABC_C"/>
</dbReference>
<dbReference type="InterPro" id="IPR050319">
    <property type="entry name" value="ABC_transp_ATP-bind"/>
</dbReference>
<dbReference type="SUPFAM" id="SSF52540">
    <property type="entry name" value="P-loop containing nucleoside triphosphate hydrolases"/>
    <property type="match status" value="2"/>
</dbReference>
<keyword evidence="3" id="KW-0547">Nucleotide-binding</keyword>
<comment type="similarity">
    <text evidence="1">Belongs to the ABC transporter superfamily.</text>
</comment>
<proteinExistence type="inferred from homology"/>
<dbReference type="AlphaFoldDB" id="A0A0F5YEB1"/>
<dbReference type="InterPro" id="IPR003439">
    <property type="entry name" value="ABC_transporter-like_ATP-bd"/>
</dbReference>
<dbReference type="InterPro" id="IPR003593">
    <property type="entry name" value="AAA+_ATPase"/>
</dbReference>
<evidence type="ECO:0000313" key="7">
    <source>
        <dbReference type="Proteomes" id="UP000033607"/>
    </source>
</evidence>
<organism evidence="6 7">
    <name type="scientific">Limnoraphis robusta CS-951</name>
    <dbReference type="NCBI Taxonomy" id="1637645"/>
    <lineage>
        <taxon>Bacteria</taxon>
        <taxon>Bacillati</taxon>
        <taxon>Cyanobacteriota</taxon>
        <taxon>Cyanophyceae</taxon>
        <taxon>Oscillatoriophycideae</taxon>
        <taxon>Oscillatoriales</taxon>
        <taxon>Sirenicapillariaceae</taxon>
        <taxon>Limnoraphis</taxon>
    </lineage>
</organism>
<feature type="domain" description="ABC transporter" evidence="5">
    <location>
        <begin position="381"/>
        <end position="640"/>
    </location>
</feature>
<dbReference type="EMBL" id="LATL02000081">
    <property type="protein sequence ID" value="KKD37249.1"/>
    <property type="molecule type" value="Genomic_DNA"/>
</dbReference>
<gene>
    <name evidence="6" type="ORF">WN50_15385</name>
</gene>
<reference evidence="6 7" key="1">
    <citation type="submission" date="2015-06" db="EMBL/GenBank/DDBJ databases">
        <title>Draft genome assembly of filamentous brackish cyanobacterium Limnoraphis robusta strain CS-951.</title>
        <authorList>
            <person name="Willis A."/>
            <person name="Parks M."/>
            <person name="Burford M.A."/>
        </authorList>
    </citation>
    <scope>NUCLEOTIDE SEQUENCE [LARGE SCALE GENOMIC DNA]</scope>
    <source>
        <strain evidence="6 7">CS-951</strain>
    </source>
</reference>
<sequence length="653" mass="73292">MQNIVLDVKNLRVQFQSDEKVVQAVNDISFQVKRGQTLGIVGESGSGKSVTSLAIMGLLSPDTSQVSGEILFRFSNNLNESQPNSEAINLLKLSPQEKQKFRGGQIAMIFQEPMSSLNPVYTIGFQLIEAIKQHEDVSPRQAMWKATSLLQEVQLLPSDEELLARVEAEFSTADTVNNTQKTAKAERNDRRELSEYVNDQKRAMLDRYPHELSGGQLQRVMIAIAISCNPTLLIADEPTTALDVTVQATILELLRELCSRRGMSMIFITHDLGVIAEIADTVAVMYRGKIVESGTIREMFLTPQHPYTKGLLACRPPLDIQVERLPTISDFMDVEITATGELEIREKNAEKNVIQALNYQTKERQPSTTPLLSVEHLRVGFKVAGMFGETKRLLMAVNDVSFEVYQGETLGLVGESGCGKSTLARALLQLIPVVGGQVTFQGEDITKLYSQASVLEKIKNYKKQKQYHQKRQGLRREMQIVFQDPFSSLDPRMTIGDTIMEPMLIHGVGKAGKERRDRVAYLLERVEMKPDWMGRYPHEFSGGQRQRICIARSLALNPKFIICDESVSALDVSVQAQVLNLLKELQAEFGLTYIFISHDLSVVKFISDRIMVMNRGKIEEIGQAEDIYHRPKTEYTRQLIASIPTGNIKQLAS</sequence>
<dbReference type="Pfam" id="PF08352">
    <property type="entry name" value="oligo_HPY"/>
    <property type="match status" value="2"/>
</dbReference>
<evidence type="ECO:0000313" key="6">
    <source>
        <dbReference type="EMBL" id="KKD37249.1"/>
    </source>
</evidence>
<evidence type="ECO:0000256" key="1">
    <source>
        <dbReference type="ARBA" id="ARBA00005417"/>
    </source>
</evidence>
<dbReference type="InterPro" id="IPR017871">
    <property type="entry name" value="ABC_transporter-like_CS"/>
</dbReference>
<dbReference type="GO" id="GO:0016887">
    <property type="term" value="F:ATP hydrolysis activity"/>
    <property type="evidence" value="ECO:0007669"/>
    <property type="project" value="InterPro"/>
</dbReference>
<dbReference type="GO" id="GO:0015833">
    <property type="term" value="P:peptide transport"/>
    <property type="evidence" value="ECO:0007669"/>
    <property type="project" value="InterPro"/>
</dbReference>
<dbReference type="PROSITE" id="PS00211">
    <property type="entry name" value="ABC_TRANSPORTER_1"/>
    <property type="match status" value="2"/>
</dbReference>
<dbReference type="PANTHER" id="PTHR43776">
    <property type="entry name" value="TRANSPORT ATP-BINDING PROTEIN"/>
    <property type="match status" value="1"/>
</dbReference>
<dbReference type="GO" id="GO:0055085">
    <property type="term" value="P:transmembrane transport"/>
    <property type="evidence" value="ECO:0007669"/>
    <property type="project" value="UniProtKB-ARBA"/>
</dbReference>
<evidence type="ECO:0000256" key="4">
    <source>
        <dbReference type="ARBA" id="ARBA00022840"/>
    </source>
</evidence>
<protein>
    <submittedName>
        <fullName evidence="6">Mannose-1-phosphate guanyltransferase</fullName>
    </submittedName>
</protein>
<dbReference type="GO" id="GO:0005524">
    <property type="term" value="F:ATP binding"/>
    <property type="evidence" value="ECO:0007669"/>
    <property type="project" value="UniProtKB-KW"/>
</dbReference>
<dbReference type="NCBIfam" id="NF008453">
    <property type="entry name" value="PRK11308.1"/>
    <property type="match status" value="3"/>
</dbReference>
<keyword evidence="6" id="KW-0808">Transferase</keyword>